<dbReference type="EMBL" id="JACHFN010000001">
    <property type="protein sequence ID" value="MBB5232585.1"/>
    <property type="molecule type" value="Genomic_DNA"/>
</dbReference>
<dbReference type="AlphaFoldDB" id="A0A7W8GBL0"/>
<feature type="region of interest" description="Disordered" evidence="1">
    <location>
        <begin position="162"/>
        <end position="200"/>
    </location>
</feature>
<reference evidence="2 3" key="1">
    <citation type="submission" date="2020-08" db="EMBL/GenBank/DDBJ databases">
        <title>Genomic Encyclopedia of Type Strains, Phase IV (KMG-IV): sequencing the most valuable type-strain genomes for metagenomic binning, comparative biology and taxonomic classification.</title>
        <authorList>
            <person name="Goeker M."/>
        </authorList>
    </citation>
    <scope>NUCLEOTIDE SEQUENCE [LARGE SCALE GENOMIC DNA]</scope>
    <source>
        <strain evidence="2 3">DSM 101791</strain>
    </source>
</reference>
<gene>
    <name evidence="2" type="ORF">HNQ09_000002</name>
</gene>
<organism evidence="2 3">
    <name type="scientific">Deinococcus budaensis</name>
    <dbReference type="NCBI Taxonomy" id="1665626"/>
    <lineage>
        <taxon>Bacteria</taxon>
        <taxon>Thermotogati</taxon>
        <taxon>Deinococcota</taxon>
        <taxon>Deinococci</taxon>
        <taxon>Deinococcales</taxon>
        <taxon>Deinococcaceae</taxon>
        <taxon>Deinococcus</taxon>
    </lineage>
</organism>
<evidence type="ECO:0000313" key="2">
    <source>
        <dbReference type="EMBL" id="MBB5232585.1"/>
    </source>
</evidence>
<keyword evidence="3" id="KW-1185">Reference proteome</keyword>
<evidence type="ECO:0000313" key="3">
    <source>
        <dbReference type="Proteomes" id="UP000525389"/>
    </source>
</evidence>
<dbReference type="SUPFAM" id="SSF52540">
    <property type="entry name" value="P-loop containing nucleoside triphosphate hydrolases"/>
    <property type="match status" value="2"/>
</dbReference>
<accession>A0A7W8GBL0</accession>
<dbReference type="InterPro" id="IPR027417">
    <property type="entry name" value="P-loop_NTPase"/>
</dbReference>
<dbReference type="Proteomes" id="UP000525389">
    <property type="component" value="Unassembled WGS sequence"/>
</dbReference>
<protein>
    <submittedName>
        <fullName evidence="2">Uncharacterized protein</fullName>
    </submittedName>
</protein>
<dbReference type="RefSeq" id="WP_184023751.1">
    <property type="nucleotide sequence ID" value="NZ_JACHFN010000001.1"/>
</dbReference>
<evidence type="ECO:0000256" key="1">
    <source>
        <dbReference type="SAM" id="MobiDB-lite"/>
    </source>
</evidence>
<name>A0A7W8GBL0_9DEIO</name>
<comment type="caution">
    <text evidence="2">The sequence shown here is derived from an EMBL/GenBank/DDBJ whole genome shotgun (WGS) entry which is preliminary data.</text>
</comment>
<sequence>MPNEVNTALARLVRRAEQADSALLVDTFVDGGLLGDILMSPDHQIIYGRRGTGKTHALTYLADRISKSGDLPLLIDLRTIGSNGGIYSNNKLSQSERVSQLLVDVGNEIYHKLQDVLLNNDLLDSDQKFEKAVRLLEDLANGLEQIKVEGDIESEVSKEAVDSRSSQQGLTVSASQNPSATLNSSDTLASSSKSNEKHLSKGKARLRIHFGSISNPLEGILTLVDKRLYVLLDEWSVIPEDLQPYPSDMLKRTILSIRKVTLKIAAIEQRANFRESIGDSSYIGFELGADISADVNLDDFMVFDNDAEKSKEFFKDLFFRHVRADLPETASYATSDMLVSRGFTQINAFEELVRSAEGVPRDAINIAILAAQAANNDPISIPIVRGAARRWYQRDKEKSLEVNIDAERFLRYITSFRAG</sequence>
<feature type="compositionally biased region" description="Polar residues" evidence="1">
    <location>
        <begin position="163"/>
        <end position="193"/>
    </location>
</feature>
<proteinExistence type="predicted"/>